<evidence type="ECO:0000256" key="1">
    <source>
        <dbReference type="SAM" id="SignalP"/>
    </source>
</evidence>
<feature type="chain" id="PRO_5046041412" evidence="1">
    <location>
        <begin position="21"/>
        <end position="293"/>
    </location>
</feature>
<protein>
    <submittedName>
        <fullName evidence="2">Serine protease</fullName>
    </submittedName>
</protein>
<accession>A0ABU7W4G4</accession>
<dbReference type="EMBL" id="JAZHOU010000002">
    <property type="protein sequence ID" value="MEF3078856.1"/>
    <property type="molecule type" value="Genomic_DNA"/>
</dbReference>
<gene>
    <name evidence="2" type="ORF">V1468_07565</name>
</gene>
<dbReference type="InterPro" id="IPR009003">
    <property type="entry name" value="Peptidase_S1_PA"/>
</dbReference>
<dbReference type="GO" id="GO:0006508">
    <property type="term" value="P:proteolysis"/>
    <property type="evidence" value="ECO:0007669"/>
    <property type="project" value="UniProtKB-KW"/>
</dbReference>
<keyword evidence="1" id="KW-0732">Signal</keyword>
<sequence length="293" mass="32818">MKTLTTLLLFSLSSLLYSQAIPTEIKKTVGFIYAKDNFGKVKPQGTGFFVSVSDSINGQLKSSLYFVTAKHVIKRDTIFRDTILVRLNLKDSLSEYGMIKLHSKGANKNIFTHKDKTVDIAVIPIAPDPAKFDYLSLPHTFLTNRENFNDLNIREGTDVFFTGMFTPFIGDKRIYPIVRFGRVALITEEKIPWDNEMTNLYLMETSSYGGNSGSPVFFYLGADRGNGSIIVGNPELKLAGIMKGYFGEKSPIKIIETQRIPVSDRNLGIAAVVPSYFLEEILLGTELKKQRGF</sequence>
<feature type="signal peptide" evidence="1">
    <location>
        <begin position="1"/>
        <end position="20"/>
    </location>
</feature>
<evidence type="ECO:0000313" key="2">
    <source>
        <dbReference type="EMBL" id="MEF3078856.1"/>
    </source>
</evidence>
<dbReference type="Proteomes" id="UP001356704">
    <property type="component" value="Unassembled WGS sequence"/>
</dbReference>
<keyword evidence="2" id="KW-0645">Protease</keyword>
<dbReference type="RefSeq" id="WP_331809633.1">
    <property type="nucleotide sequence ID" value="NZ_JAZHOU010000002.1"/>
</dbReference>
<reference evidence="2 3" key="1">
    <citation type="submission" date="2024-02" db="EMBL/GenBank/DDBJ databases">
        <title>Winogradskyella poriferorum JCM 12885.</title>
        <authorList>
            <person name="Zhang D.-F."/>
            <person name="Fu Z.-Y."/>
        </authorList>
    </citation>
    <scope>NUCLEOTIDE SEQUENCE [LARGE SCALE GENOMIC DNA]</scope>
    <source>
        <strain evidence="2 3">JCM 12885</strain>
    </source>
</reference>
<name>A0ABU7W4G4_9FLAO</name>
<organism evidence="2 3">
    <name type="scientific">Winogradskyella poriferorum</name>
    <dbReference type="NCBI Taxonomy" id="307627"/>
    <lineage>
        <taxon>Bacteria</taxon>
        <taxon>Pseudomonadati</taxon>
        <taxon>Bacteroidota</taxon>
        <taxon>Flavobacteriia</taxon>
        <taxon>Flavobacteriales</taxon>
        <taxon>Flavobacteriaceae</taxon>
        <taxon>Winogradskyella</taxon>
    </lineage>
</organism>
<comment type="caution">
    <text evidence="2">The sequence shown here is derived from an EMBL/GenBank/DDBJ whole genome shotgun (WGS) entry which is preliminary data.</text>
</comment>
<dbReference type="GO" id="GO:0008233">
    <property type="term" value="F:peptidase activity"/>
    <property type="evidence" value="ECO:0007669"/>
    <property type="project" value="UniProtKB-KW"/>
</dbReference>
<evidence type="ECO:0000313" key="3">
    <source>
        <dbReference type="Proteomes" id="UP001356704"/>
    </source>
</evidence>
<dbReference type="Pfam" id="PF13365">
    <property type="entry name" value="Trypsin_2"/>
    <property type="match status" value="1"/>
</dbReference>
<dbReference type="SUPFAM" id="SSF50494">
    <property type="entry name" value="Trypsin-like serine proteases"/>
    <property type="match status" value="1"/>
</dbReference>
<proteinExistence type="predicted"/>
<keyword evidence="3" id="KW-1185">Reference proteome</keyword>
<keyword evidence="2" id="KW-0378">Hydrolase</keyword>